<evidence type="ECO:0000313" key="11">
    <source>
        <dbReference type="Proteomes" id="UP000295030"/>
    </source>
</evidence>
<dbReference type="AlphaFoldDB" id="A0A4R1I315"/>
<dbReference type="PROSITE" id="PS50893">
    <property type="entry name" value="ABC_TRANSPORTER_2"/>
    <property type="match status" value="1"/>
</dbReference>
<evidence type="ECO:0000256" key="5">
    <source>
        <dbReference type="ARBA" id="ARBA00022741"/>
    </source>
</evidence>
<dbReference type="SUPFAM" id="SSF50331">
    <property type="entry name" value="MOP-like"/>
    <property type="match status" value="1"/>
</dbReference>
<dbReference type="Gene3D" id="3.40.50.300">
    <property type="entry name" value="P-loop containing nucleotide triphosphate hydrolases"/>
    <property type="match status" value="1"/>
</dbReference>
<keyword evidence="5" id="KW-0547">Nucleotide-binding</keyword>
<dbReference type="PANTHER" id="PTHR42781:SF5">
    <property type="entry name" value="PUTRESCINE TRANSPORT ATP-BINDING PROTEIN POTG"/>
    <property type="match status" value="1"/>
</dbReference>
<name>A0A4R1I315_ANCAQ</name>
<sequence length="389" mass="42505">MLDVSRPAKHLAPYGDDEARAAPFLRVTGIDKHFGSFKALSNVTLDVEAGEFVCFLGPSGCGKSTLLRIIAGLERQNAGTIHSLDQDISDLPPAQRQFGILFQSYALFPNLNVRENIVYGLRNRRLASSDIDSRLNELLELIDLKGSEKKYPAQLSGGQQQRVALARAIAPSPRLLLLDEPLSALDAKVRVHLRQQIRDLQRRLGLTTIMVTHDQEEALSMADRVVAMRDGEVEQIGTPTEIYHRPRSLFVAGFVGKMNILPGYVSNGRLTVGSLSFPVPAPYDTPENQGDVIACLRPEQLRLRALTGSEAGDTLPARLTHLEFLGAFWRASLVVPALGDAEVVADLSSRDMSDLPVTVGDRVGVCLPRERCAVFPASQSGQIREAAQP</sequence>
<dbReference type="InterPro" id="IPR017666">
    <property type="entry name" value="AminoethylPonate_ABC_PhnT2"/>
</dbReference>
<dbReference type="GO" id="GO:0015697">
    <property type="term" value="P:quaternary ammonium group transport"/>
    <property type="evidence" value="ECO:0007669"/>
    <property type="project" value="UniProtKB-ARBA"/>
</dbReference>
<proteinExistence type="inferred from homology"/>
<dbReference type="InterPro" id="IPR008995">
    <property type="entry name" value="Mo/tungstate-bd_C_term_dom"/>
</dbReference>
<dbReference type="Pfam" id="PF00005">
    <property type="entry name" value="ABC_tran"/>
    <property type="match status" value="1"/>
</dbReference>
<dbReference type="NCBIfam" id="TIGR03265">
    <property type="entry name" value="PhnT2"/>
    <property type="match status" value="1"/>
</dbReference>
<dbReference type="InterPro" id="IPR003439">
    <property type="entry name" value="ABC_transporter-like_ATP-bd"/>
</dbReference>
<dbReference type="InterPro" id="IPR017871">
    <property type="entry name" value="ABC_transporter-like_CS"/>
</dbReference>
<dbReference type="InterPro" id="IPR027417">
    <property type="entry name" value="P-loop_NTPase"/>
</dbReference>
<dbReference type="Pfam" id="PF08402">
    <property type="entry name" value="TOBE_2"/>
    <property type="match status" value="1"/>
</dbReference>
<dbReference type="GO" id="GO:0043190">
    <property type="term" value="C:ATP-binding cassette (ABC) transporter complex"/>
    <property type="evidence" value="ECO:0007669"/>
    <property type="project" value="InterPro"/>
</dbReference>
<gene>
    <name evidence="10" type="ORF">EV667_2347</name>
</gene>
<evidence type="ECO:0000256" key="3">
    <source>
        <dbReference type="ARBA" id="ARBA00022475"/>
    </source>
</evidence>
<dbReference type="Gene3D" id="2.40.50.100">
    <property type="match status" value="1"/>
</dbReference>
<dbReference type="Proteomes" id="UP000295030">
    <property type="component" value="Unassembled WGS sequence"/>
</dbReference>
<feature type="domain" description="ABC transporter" evidence="9">
    <location>
        <begin position="25"/>
        <end position="255"/>
    </location>
</feature>
<dbReference type="GO" id="GO:0022857">
    <property type="term" value="F:transmembrane transporter activity"/>
    <property type="evidence" value="ECO:0007669"/>
    <property type="project" value="InterPro"/>
</dbReference>
<keyword evidence="2" id="KW-0813">Transport</keyword>
<evidence type="ECO:0000256" key="4">
    <source>
        <dbReference type="ARBA" id="ARBA00022519"/>
    </source>
</evidence>
<evidence type="ECO:0000256" key="8">
    <source>
        <dbReference type="ARBA" id="ARBA00023136"/>
    </source>
</evidence>
<reference evidence="10 11" key="1">
    <citation type="submission" date="2019-03" db="EMBL/GenBank/DDBJ databases">
        <title>Genomic Encyclopedia of Type Strains, Phase IV (KMG-IV): sequencing the most valuable type-strain genomes for metagenomic binning, comparative biology and taxonomic classification.</title>
        <authorList>
            <person name="Goeker M."/>
        </authorList>
    </citation>
    <scope>NUCLEOTIDE SEQUENCE [LARGE SCALE GENOMIC DNA]</scope>
    <source>
        <strain evidence="10 11">DSM 101</strain>
    </source>
</reference>
<dbReference type="PANTHER" id="PTHR42781">
    <property type="entry name" value="SPERMIDINE/PUTRESCINE IMPORT ATP-BINDING PROTEIN POTA"/>
    <property type="match status" value="1"/>
</dbReference>
<evidence type="ECO:0000259" key="9">
    <source>
        <dbReference type="PROSITE" id="PS50893"/>
    </source>
</evidence>
<protein>
    <submittedName>
        <fullName evidence="10">Iron(III) transport system ATP-binding protein</fullName>
    </submittedName>
</protein>
<keyword evidence="6 10" id="KW-0067">ATP-binding</keyword>
<comment type="similarity">
    <text evidence="1">Belongs to the ABC transporter superfamily.</text>
</comment>
<comment type="caution">
    <text evidence="10">The sequence shown here is derived from an EMBL/GenBank/DDBJ whole genome shotgun (WGS) entry which is preliminary data.</text>
</comment>
<evidence type="ECO:0000313" key="10">
    <source>
        <dbReference type="EMBL" id="TCK28343.1"/>
    </source>
</evidence>
<dbReference type="GO" id="GO:0005524">
    <property type="term" value="F:ATP binding"/>
    <property type="evidence" value="ECO:0007669"/>
    <property type="project" value="UniProtKB-KW"/>
</dbReference>
<dbReference type="PROSITE" id="PS00211">
    <property type="entry name" value="ABC_TRANSPORTER_1"/>
    <property type="match status" value="1"/>
</dbReference>
<keyword evidence="3" id="KW-1003">Cell membrane</keyword>
<keyword evidence="4" id="KW-0997">Cell inner membrane</keyword>
<keyword evidence="7" id="KW-1278">Translocase</keyword>
<dbReference type="EMBL" id="SMFY01000002">
    <property type="protein sequence ID" value="TCK28343.1"/>
    <property type="molecule type" value="Genomic_DNA"/>
</dbReference>
<keyword evidence="11" id="KW-1185">Reference proteome</keyword>
<dbReference type="SMART" id="SM00382">
    <property type="entry name" value="AAA"/>
    <property type="match status" value="1"/>
</dbReference>
<evidence type="ECO:0000256" key="6">
    <source>
        <dbReference type="ARBA" id="ARBA00022840"/>
    </source>
</evidence>
<dbReference type="GO" id="GO:0016887">
    <property type="term" value="F:ATP hydrolysis activity"/>
    <property type="evidence" value="ECO:0007669"/>
    <property type="project" value="InterPro"/>
</dbReference>
<keyword evidence="8" id="KW-0472">Membrane</keyword>
<organism evidence="10 11">
    <name type="scientific">Ancylobacter aquaticus</name>
    <dbReference type="NCBI Taxonomy" id="100"/>
    <lineage>
        <taxon>Bacteria</taxon>
        <taxon>Pseudomonadati</taxon>
        <taxon>Pseudomonadota</taxon>
        <taxon>Alphaproteobacteria</taxon>
        <taxon>Hyphomicrobiales</taxon>
        <taxon>Xanthobacteraceae</taxon>
        <taxon>Ancylobacter</taxon>
    </lineage>
</organism>
<dbReference type="InterPro" id="IPR003593">
    <property type="entry name" value="AAA+_ATPase"/>
</dbReference>
<dbReference type="SUPFAM" id="SSF52540">
    <property type="entry name" value="P-loop containing nucleoside triphosphate hydrolases"/>
    <property type="match status" value="1"/>
</dbReference>
<evidence type="ECO:0000256" key="2">
    <source>
        <dbReference type="ARBA" id="ARBA00022448"/>
    </source>
</evidence>
<evidence type="ECO:0000256" key="1">
    <source>
        <dbReference type="ARBA" id="ARBA00005417"/>
    </source>
</evidence>
<dbReference type="RefSeq" id="WP_131835502.1">
    <property type="nucleotide sequence ID" value="NZ_SMFY01000002.1"/>
</dbReference>
<dbReference type="InterPro" id="IPR050093">
    <property type="entry name" value="ABC_SmlMolc_Importer"/>
</dbReference>
<accession>A0A4R1I315</accession>
<evidence type="ECO:0000256" key="7">
    <source>
        <dbReference type="ARBA" id="ARBA00022967"/>
    </source>
</evidence>
<dbReference type="InterPro" id="IPR013611">
    <property type="entry name" value="Transp-assoc_OB_typ2"/>
</dbReference>
<dbReference type="FunFam" id="3.40.50.300:FF:000425">
    <property type="entry name" value="Probable ABC transporter, ATP-binding subunit"/>
    <property type="match status" value="1"/>
</dbReference>
<dbReference type="OrthoDB" id="9802264at2"/>